<protein>
    <submittedName>
        <fullName evidence="1">Uncharacterized protein</fullName>
    </submittedName>
</protein>
<proteinExistence type="predicted"/>
<organism evidence="1">
    <name type="scientific">Rhizophora mucronata</name>
    <name type="common">Asiatic mangrove</name>
    <dbReference type="NCBI Taxonomy" id="61149"/>
    <lineage>
        <taxon>Eukaryota</taxon>
        <taxon>Viridiplantae</taxon>
        <taxon>Streptophyta</taxon>
        <taxon>Embryophyta</taxon>
        <taxon>Tracheophyta</taxon>
        <taxon>Spermatophyta</taxon>
        <taxon>Magnoliopsida</taxon>
        <taxon>eudicotyledons</taxon>
        <taxon>Gunneridae</taxon>
        <taxon>Pentapetalae</taxon>
        <taxon>rosids</taxon>
        <taxon>fabids</taxon>
        <taxon>Malpighiales</taxon>
        <taxon>Rhizophoraceae</taxon>
        <taxon>Rhizophora</taxon>
    </lineage>
</organism>
<evidence type="ECO:0000313" key="1">
    <source>
        <dbReference type="EMBL" id="MBX40888.1"/>
    </source>
</evidence>
<sequence length="16" mass="1877">MAMKVKKRLNCKEGLQ</sequence>
<dbReference type="EMBL" id="GGEC01060404">
    <property type="protein sequence ID" value="MBX40888.1"/>
    <property type="molecule type" value="Transcribed_RNA"/>
</dbReference>
<name>A0A2P2NEI3_RHIMU</name>
<dbReference type="AlphaFoldDB" id="A0A2P2NEI3"/>
<reference evidence="1" key="1">
    <citation type="submission" date="2018-02" db="EMBL/GenBank/DDBJ databases">
        <title>Rhizophora mucronata_Transcriptome.</title>
        <authorList>
            <person name="Meera S.P."/>
            <person name="Sreeshan A."/>
            <person name="Augustine A."/>
        </authorList>
    </citation>
    <scope>NUCLEOTIDE SEQUENCE</scope>
    <source>
        <tissue evidence="1">Leaf</tissue>
    </source>
</reference>
<accession>A0A2P2NEI3</accession>